<dbReference type="AlphaFoldDB" id="A0A2H1WET3"/>
<accession>A0A2H1WET3</accession>
<protein>
    <submittedName>
        <fullName evidence="2">SFRICE_013278</fullName>
    </submittedName>
</protein>
<proteinExistence type="predicted"/>
<sequence>MNDCLGSRNEINQKIKGEEKKTIVSTSLASGTVCASDLDGCGAVLYMYLNNRSDTLRGMPPPRSDSYREKKED</sequence>
<evidence type="ECO:0000313" key="2">
    <source>
        <dbReference type="EMBL" id="SOQ51372.1"/>
    </source>
</evidence>
<dbReference type="EMBL" id="ODYU01008076">
    <property type="protein sequence ID" value="SOQ51372.1"/>
    <property type="molecule type" value="Genomic_DNA"/>
</dbReference>
<gene>
    <name evidence="2" type="ORF">SFRICE_013278</name>
</gene>
<evidence type="ECO:0000256" key="1">
    <source>
        <dbReference type="SAM" id="MobiDB-lite"/>
    </source>
</evidence>
<reference evidence="2" key="1">
    <citation type="submission" date="2016-07" db="EMBL/GenBank/DDBJ databases">
        <authorList>
            <person name="Bretaudeau A."/>
        </authorList>
    </citation>
    <scope>NUCLEOTIDE SEQUENCE</scope>
    <source>
        <strain evidence="2">Rice</strain>
        <tissue evidence="2">Whole body</tissue>
    </source>
</reference>
<name>A0A2H1WET3_SPOFR</name>
<feature type="region of interest" description="Disordered" evidence="1">
    <location>
        <begin position="53"/>
        <end position="73"/>
    </location>
</feature>
<organism evidence="2">
    <name type="scientific">Spodoptera frugiperda</name>
    <name type="common">Fall armyworm</name>
    <dbReference type="NCBI Taxonomy" id="7108"/>
    <lineage>
        <taxon>Eukaryota</taxon>
        <taxon>Metazoa</taxon>
        <taxon>Ecdysozoa</taxon>
        <taxon>Arthropoda</taxon>
        <taxon>Hexapoda</taxon>
        <taxon>Insecta</taxon>
        <taxon>Pterygota</taxon>
        <taxon>Neoptera</taxon>
        <taxon>Endopterygota</taxon>
        <taxon>Lepidoptera</taxon>
        <taxon>Glossata</taxon>
        <taxon>Ditrysia</taxon>
        <taxon>Noctuoidea</taxon>
        <taxon>Noctuidae</taxon>
        <taxon>Amphipyrinae</taxon>
        <taxon>Spodoptera</taxon>
    </lineage>
</organism>